<dbReference type="Gene3D" id="3.40.190.150">
    <property type="entry name" value="Bordetella uptake gene, domain 1"/>
    <property type="match status" value="1"/>
</dbReference>
<dbReference type="EMBL" id="CYSF01000006">
    <property type="protein sequence ID" value="CUH84133.1"/>
    <property type="molecule type" value="Genomic_DNA"/>
</dbReference>
<feature type="signal peptide" evidence="2">
    <location>
        <begin position="1"/>
        <end position="25"/>
    </location>
</feature>
<proteinExistence type="inferred from homology"/>
<dbReference type="CDD" id="cd07012">
    <property type="entry name" value="PBP2_Bug_TTT"/>
    <property type="match status" value="1"/>
</dbReference>
<keyword evidence="4" id="KW-1185">Reference proteome</keyword>
<protein>
    <submittedName>
        <fullName evidence="3">Tripartite tricarboxylate transporter family receptor</fullName>
    </submittedName>
</protein>
<dbReference type="Pfam" id="PF03401">
    <property type="entry name" value="TctC"/>
    <property type="match status" value="1"/>
</dbReference>
<accession>A0A0P1GP86</accession>
<dbReference type="AlphaFoldDB" id="A0A0P1GP86"/>
<gene>
    <name evidence="3" type="ORF">TM5383_01338</name>
</gene>
<dbReference type="PANTHER" id="PTHR42928">
    <property type="entry name" value="TRICARBOXYLATE-BINDING PROTEIN"/>
    <property type="match status" value="1"/>
</dbReference>
<dbReference type="SUPFAM" id="SSF53850">
    <property type="entry name" value="Periplasmic binding protein-like II"/>
    <property type="match status" value="1"/>
</dbReference>
<evidence type="ECO:0000256" key="2">
    <source>
        <dbReference type="SAM" id="SignalP"/>
    </source>
</evidence>
<dbReference type="OrthoDB" id="9780943at2"/>
<dbReference type="STRING" id="340021.TM5383_01338"/>
<keyword evidence="2" id="KW-0732">Signal</keyword>
<dbReference type="Proteomes" id="UP000051681">
    <property type="component" value="Unassembled WGS sequence"/>
</dbReference>
<dbReference type="InterPro" id="IPR005064">
    <property type="entry name" value="BUG"/>
</dbReference>
<dbReference type="PIRSF" id="PIRSF017082">
    <property type="entry name" value="YflP"/>
    <property type="match status" value="1"/>
</dbReference>
<dbReference type="Gene3D" id="3.40.190.10">
    <property type="entry name" value="Periplasmic binding protein-like II"/>
    <property type="match status" value="1"/>
</dbReference>
<reference evidence="3 4" key="1">
    <citation type="submission" date="2015-09" db="EMBL/GenBank/DDBJ databases">
        <authorList>
            <consortium name="Swine Surveillance"/>
        </authorList>
    </citation>
    <scope>NUCLEOTIDE SEQUENCE [LARGE SCALE GENOMIC DNA]</scope>
    <source>
        <strain evidence="3 4">CECT 8383</strain>
    </source>
</reference>
<sequence length="326" mass="33966">MIGHLKTLLTSAAIAVIGASAPAMANDFPNGPVTIVVGAKPGGGLDTLSRIFAPALTEALDDQPIVVANRPGAGQLIGLKFTKPAKADGQTVVMISGSAMIATMVKETGVNVLEDFKPVAHVAVANLAVVAPKARNLNSVADMKKAIEDAYEAGNPLRWAHTGKGSITDVAMTSWLISNGLEDKVQDVPFAGGAPARAAIIGDQVAFGVVGTHHYLANLDTMSAIGVMANERDGLAPDMKSFAEQGTEFVAMPAPYIVLAPRDTPDDVVAELTAAFKFAIDDPATQEKVKKANLNVVFMDGAETLEHMKELMDSWRPTTDAVAGAL</sequence>
<evidence type="ECO:0000256" key="1">
    <source>
        <dbReference type="ARBA" id="ARBA00006987"/>
    </source>
</evidence>
<evidence type="ECO:0000313" key="4">
    <source>
        <dbReference type="Proteomes" id="UP000051681"/>
    </source>
</evidence>
<name>A0A0P1GP86_9RHOB</name>
<dbReference type="InterPro" id="IPR042100">
    <property type="entry name" value="Bug_dom1"/>
</dbReference>
<dbReference type="RefSeq" id="WP_058318217.1">
    <property type="nucleotide sequence ID" value="NZ_CYSF01000006.1"/>
</dbReference>
<evidence type="ECO:0000313" key="3">
    <source>
        <dbReference type="EMBL" id="CUH84133.1"/>
    </source>
</evidence>
<organism evidence="3 4">
    <name type="scientific">Thalassovita mediterranea</name>
    <dbReference type="NCBI Taxonomy" id="340021"/>
    <lineage>
        <taxon>Bacteria</taxon>
        <taxon>Pseudomonadati</taxon>
        <taxon>Pseudomonadota</taxon>
        <taxon>Alphaproteobacteria</taxon>
        <taxon>Rhodobacterales</taxon>
        <taxon>Roseobacteraceae</taxon>
        <taxon>Thalassovita</taxon>
    </lineage>
</organism>
<keyword evidence="3" id="KW-0675">Receptor</keyword>
<dbReference type="PANTHER" id="PTHR42928:SF5">
    <property type="entry name" value="BLR1237 PROTEIN"/>
    <property type="match status" value="1"/>
</dbReference>
<feature type="chain" id="PRO_5006063632" evidence="2">
    <location>
        <begin position="26"/>
        <end position="326"/>
    </location>
</feature>
<comment type="similarity">
    <text evidence="1">Belongs to the UPF0065 (bug) family.</text>
</comment>